<dbReference type="Pfam" id="PF00144">
    <property type="entry name" value="Beta-lactamase"/>
    <property type="match status" value="1"/>
</dbReference>
<dbReference type="EMBL" id="CP011409">
    <property type="protein sequence ID" value="AKZ65294.1"/>
    <property type="molecule type" value="Genomic_DNA"/>
</dbReference>
<dbReference type="PANTHER" id="PTHR43283:SF14">
    <property type="entry name" value="BLL8153 PROTEIN"/>
    <property type="match status" value="1"/>
</dbReference>
<dbReference type="Proteomes" id="UP000063429">
    <property type="component" value="Chromosome"/>
</dbReference>
<dbReference type="InterPro" id="IPR001466">
    <property type="entry name" value="Beta-lactam-related"/>
</dbReference>
<organism evidence="2 3">
    <name type="scientific">Herbaspirillum hiltneri N3</name>
    <dbReference type="NCBI Taxonomy" id="1262470"/>
    <lineage>
        <taxon>Bacteria</taxon>
        <taxon>Pseudomonadati</taxon>
        <taxon>Pseudomonadota</taxon>
        <taxon>Betaproteobacteria</taxon>
        <taxon>Burkholderiales</taxon>
        <taxon>Oxalobacteraceae</taxon>
        <taxon>Herbaspirillum</taxon>
    </lineage>
</organism>
<evidence type="ECO:0000313" key="3">
    <source>
        <dbReference type="Proteomes" id="UP000063429"/>
    </source>
</evidence>
<dbReference type="InterPro" id="IPR050789">
    <property type="entry name" value="Diverse_Enzym_Activities"/>
</dbReference>
<protein>
    <submittedName>
        <fullName evidence="2">Beta-lactamase</fullName>
    </submittedName>
</protein>
<feature type="domain" description="Beta-lactamase-related" evidence="1">
    <location>
        <begin position="95"/>
        <end position="374"/>
    </location>
</feature>
<dbReference type="SUPFAM" id="SSF56601">
    <property type="entry name" value="beta-lactamase/transpeptidase-like"/>
    <property type="match status" value="1"/>
</dbReference>
<evidence type="ECO:0000259" key="1">
    <source>
        <dbReference type="Pfam" id="PF00144"/>
    </source>
</evidence>
<evidence type="ECO:0000313" key="2">
    <source>
        <dbReference type="EMBL" id="AKZ65294.1"/>
    </source>
</evidence>
<dbReference type="PANTHER" id="PTHR43283">
    <property type="entry name" value="BETA-LACTAMASE-RELATED"/>
    <property type="match status" value="1"/>
</dbReference>
<proteinExistence type="predicted"/>
<gene>
    <name evidence="2" type="ORF">F506_10550</name>
</gene>
<sequence>MLVASLLATGIAAAAPDEDALGKSAGYPVAGNLLQVYQQRYLVGSFSAMDSFNPSCVLAPSPDPVALEKNAVDTTFTYRFRGDTFTLDDYMMRQRATAVVVVKDGRIVAERYNYARTPDMRMLSNSMAKTIVALGVMKALEEGKIRSLDDPAKTYLPALAGSLYGETRIVNLLRMASGARYVEDYSAHDDRARFNGIMRKAGMLEAVRSVTERSDPEGERFNYAGAQTSVLALVLRAATGRSLCDYIGEKIWQPVGAGSRATWMLNPADGIEVAQGGFNATVYDYARLGMMMAADGEVRGNAVVQREHLLDMTDPARQPAAFRPGSMSYHGSKYSGYGLQTWILPGSRRRFALLGVYGQAIFVDPALRLVVVHTAVGKDASGDASGAHLGAERDALLRGIVATYGKW</sequence>
<reference evidence="3" key="1">
    <citation type="journal article" date="2015" name="Genome Announc.">
        <title>Complete Genome Sequence of Herbaspirillum hiltneri N3 (DSM 17495), Isolated from Surface-Sterilized Wheat Roots.</title>
        <authorList>
            <person name="Guizelini D."/>
            <person name="Saizaki P.M."/>
            <person name="Coimbra N.A."/>
            <person name="Weiss V.A."/>
            <person name="Faoro H."/>
            <person name="Sfeir M.Z."/>
            <person name="Baura V.A."/>
            <person name="Monteiro R.A."/>
            <person name="Chubatsu L.S."/>
            <person name="Souza E.M."/>
            <person name="Cruz L.M."/>
            <person name="Pedrosa F.O."/>
            <person name="Raittz R.T."/>
            <person name="Marchaukoski J.N."/>
            <person name="Steffens M.B."/>
        </authorList>
    </citation>
    <scope>NUCLEOTIDE SEQUENCE [LARGE SCALE GENOMIC DNA]</scope>
    <source>
        <strain evidence="3">N3</strain>
    </source>
</reference>
<dbReference type="InterPro" id="IPR012338">
    <property type="entry name" value="Beta-lactam/transpept-like"/>
</dbReference>
<dbReference type="Gene3D" id="3.40.710.10">
    <property type="entry name" value="DD-peptidase/beta-lactamase superfamily"/>
    <property type="match status" value="1"/>
</dbReference>
<accession>A0ABN4I511</accession>
<keyword evidence="3" id="KW-1185">Reference proteome</keyword>
<name>A0ABN4I511_9BURK</name>